<dbReference type="InterPro" id="IPR052344">
    <property type="entry name" value="Transposase-related"/>
</dbReference>
<evidence type="ECO:0008006" key="6">
    <source>
        <dbReference type="Google" id="ProtNLM"/>
    </source>
</evidence>
<comment type="caution">
    <text evidence="4">The sequence shown here is derived from an EMBL/GenBank/DDBJ whole genome shotgun (WGS) entry which is preliminary data.</text>
</comment>
<dbReference type="eggNOG" id="COG3316">
    <property type="taxonomic scope" value="Bacteria"/>
</dbReference>
<dbReference type="Proteomes" id="UP000012589">
    <property type="component" value="Unassembled WGS sequence"/>
</dbReference>
<name>N2AUZ5_9FIRM</name>
<accession>N2AUZ5</accession>
<evidence type="ECO:0000313" key="4">
    <source>
        <dbReference type="EMBL" id="EMZ33097.1"/>
    </source>
</evidence>
<reference evidence="4 5" key="1">
    <citation type="journal article" date="2014" name="Genome Announc.">
        <title>Draft genome sequences of the altered schaedler flora, a defined bacterial community from gnotobiotic mice.</title>
        <authorList>
            <person name="Wannemuehler M.J."/>
            <person name="Overstreet A.M."/>
            <person name="Ward D.V."/>
            <person name="Phillips G.J."/>
        </authorList>
    </citation>
    <scope>NUCLEOTIDE SEQUENCE [LARGE SCALE GENOMIC DNA]</scope>
    <source>
        <strain evidence="4 5">ASF492</strain>
    </source>
</reference>
<dbReference type="InterPro" id="IPR039552">
    <property type="entry name" value="IS66_C"/>
</dbReference>
<dbReference type="Pfam" id="PF13817">
    <property type="entry name" value="DDE_Tnp_IS66_C"/>
    <property type="match status" value="1"/>
</dbReference>
<dbReference type="PANTHER" id="PTHR33678">
    <property type="entry name" value="BLL1576 PROTEIN"/>
    <property type="match status" value="1"/>
</dbReference>
<evidence type="ECO:0000259" key="3">
    <source>
        <dbReference type="Pfam" id="PF13817"/>
    </source>
</evidence>
<dbReference type="PATRIC" id="fig|1235802.3.peg.1609"/>
<gene>
    <name evidence="4" type="ORF">C823_01515</name>
</gene>
<feature type="domain" description="Transposase IS66 C-terminal" evidence="3">
    <location>
        <begin position="476"/>
        <end position="517"/>
    </location>
</feature>
<evidence type="ECO:0000313" key="5">
    <source>
        <dbReference type="Proteomes" id="UP000012589"/>
    </source>
</evidence>
<feature type="domain" description="Transposase TnpC homeodomain" evidence="2">
    <location>
        <begin position="39"/>
        <end position="112"/>
    </location>
</feature>
<dbReference type="Pfam" id="PF03050">
    <property type="entry name" value="DDE_Tnp_IS66"/>
    <property type="match status" value="1"/>
</dbReference>
<dbReference type="PANTHER" id="PTHR33678:SF1">
    <property type="entry name" value="BLL1576 PROTEIN"/>
    <property type="match status" value="1"/>
</dbReference>
<dbReference type="NCBIfam" id="NF033517">
    <property type="entry name" value="transpos_IS66"/>
    <property type="match status" value="1"/>
</dbReference>
<keyword evidence="5" id="KW-1185">Reference proteome</keyword>
<organism evidence="4 5">
    <name type="scientific">Eubacterium plexicaudatum ASF492</name>
    <dbReference type="NCBI Taxonomy" id="1235802"/>
    <lineage>
        <taxon>Bacteria</taxon>
        <taxon>Bacillati</taxon>
        <taxon>Bacillota</taxon>
        <taxon>Clostridia</taxon>
        <taxon>Eubacteriales</taxon>
        <taxon>Eubacteriaceae</taxon>
        <taxon>Eubacterium</taxon>
    </lineage>
</organism>
<protein>
    <recommendedName>
        <fullName evidence="6">Transposase</fullName>
    </recommendedName>
</protein>
<dbReference type="InterPro" id="IPR004291">
    <property type="entry name" value="Transposase_IS66_central"/>
</dbReference>
<feature type="domain" description="Transposase IS66 central" evidence="1">
    <location>
        <begin position="180"/>
        <end position="469"/>
    </location>
</feature>
<proteinExistence type="predicted"/>
<dbReference type="STRING" id="1235802.C823_01515"/>
<dbReference type="Pfam" id="PF13007">
    <property type="entry name" value="LZ_Tnp_IS66"/>
    <property type="match status" value="1"/>
</dbReference>
<dbReference type="EMBL" id="AQFT01000041">
    <property type="protein sequence ID" value="EMZ33097.1"/>
    <property type="molecule type" value="Genomic_DNA"/>
</dbReference>
<dbReference type="AlphaFoldDB" id="N2AUZ5"/>
<evidence type="ECO:0000259" key="1">
    <source>
        <dbReference type="Pfam" id="PF03050"/>
    </source>
</evidence>
<sequence>MIYTADELNNADRDELIGIILSLQKNIARMTQNQELILEQIAILRGQRFGRHSEKMNVIDGQMSLFFNEPEATASEPGTQAEEPDFEEVVIRRKKKQKGKREDDLKGMPVTVIKHEMSEEELKEAFPDGKYKRLPDEVYKRLEFHPASFEVKEHHVAVYAGMDDETVVKAQRPKDLLRGSIVTPSLEAAIINGKYVNSLPLYRMEQEFKRNDVNLNRQNMANWTIECADRYLAVLYDYLHKLLYQYHVLQADETTVEVSKDGRAAGSKSYMWIYRTGKSYEEAIVLYEYQKDRKEDHPEEFLKDFQGVCVTDGYQAYHSLEEKTPGLTIAGCWAHARRKYADAQKAIKDEKERKGTLAYDALKQIGAIYKLDNDLAELTPAQRQHRRQLELKPLVDAYFVWVKKHQSEVLPKSQTGKAFAYSVNQERYLRVFLEDGEVPLDNNATESTLRGFCIGRHNWKLIDTICGARSSAIIYSITETAKANDLKVYEYVEYLLTEIPKHEDDTNRDFLEDLLPWSPNLPEQCRKSNKYEVK</sequence>
<dbReference type="HOGENOM" id="CLU_023034_0_2_9"/>
<dbReference type="InterPro" id="IPR024463">
    <property type="entry name" value="Transposase_TnpC_homeodom"/>
</dbReference>
<evidence type="ECO:0000259" key="2">
    <source>
        <dbReference type="Pfam" id="PF13007"/>
    </source>
</evidence>